<keyword evidence="1" id="KW-0472">Membrane</keyword>
<evidence type="ECO:0000313" key="2">
    <source>
        <dbReference type="EnsemblPlants" id="LPERR05G16490.1"/>
    </source>
</evidence>
<accession>A0A0D9WHV2</accession>
<dbReference type="AlphaFoldDB" id="A0A0D9WHV2"/>
<organism evidence="2 3">
    <name type="scientific">Leersia perrieri</name>
    <dbReference type="NCBI Taxonomy" id="77586"/>
    <lineage>
        <taxon>Eukaryota</taxon>
        <taxon>Viridiplantae</taxon>
        <taxon>Streptophyta</taxon>
        <taxon>Embryophyta</taxon>
        <taxon>Tracheophyta</taxon>
        <taxon>Spermatophyta</taxon>
        <taxon>Magnoliopsida</taxon>
        <taxon>Liliopsida</taxon>
        <taxon>Poales</taxon>
        <taxon>Poaceae</taxon>
        <taxon>BOP clade</taxon>
        <taxon>Oryzoideae</taxon>
        <taxon>Oryzeae</taxon>
        <taxon>Oryzinae</taxon>
        <taxon>Leersia</taxon>
    </lineage>
</organism>
<proteinExistence type="predicted"/>
<dbReference type="HOGENOM" id="CLU_2625545_0_0_1"/>
<keyword evidence="3" id="KW-1185">Reference proteome</keyword>
<evidence type="ECO:0000256" key="1">
    <source>
        <dbReference type="SAM" id="Phobius"/>
    </source>
</evidence>
<evidence type="ECO:0000313" key="3">
    <source>
        <dbReference type="Proteomes" id="UP000032180"/>
    </source>
</evidence>
<protein>
    <submittedName>
        <fullName evidence="2">Uncharacterized protein</fullName>
    </submittedName>
</protein>
<keyword evidence="1" id="KW-1133">Transmembrane helix</keyword>
<dbReference type="Proteomes" id="UP000032180">
    <property type="component" value="Chromosome 5"/>
</dbReference>
<reference evidence="2 3" key="1">
    <citation type="submission" date="2012-08" db="EMBL/GenBank/DDBJ databases">
        <title>Oryza genome evolution.</title>
        <authorList>
            <person name="Wing R.A."/>
        </authorList>
    </citation>
    <scope>NUCLEOTIDE SEQUENCE</scope>
</reference>
<reference evidence="2" key="3">
    <citation type="submission" date="2015-04" db="UniProtKB">
        <authorList>
            <consortium name="EnsemblPlants"/>
        </authorList>
    </citation>
    <scope>IDENTIFICATION</scope>
</reference>
<dbReference type="Gramene" id="LPERR05G16490.1">
    <property type="protein sequence ID" value="LPERR05G16490.1"/>
    <property type="gene ID" value="LPERR05G16490"/>
</dbReference>
<sequence>MERSLFIRSVSVINTAGSAIGVFLYVTFSPTAKSTLFRSMGFEDAAASASDSAADAEAMEPYVERKTLLTHWFLEIDW</sequence>
<reference evidence="3" key="2">
    <citation type="submission" date="2013-12" db="EMBL/GenBank/DDBJ databases">
        <authorList>
            <person name="Yu Y."/>
            <person name="Lee S."/>
            <person name="de Baynast K."/>
            <person name="Wissotski M."/>
            <person name="Liu L."/>
            <person name="Talag J."/>
            <person name="Goicoechea J."/>
            <person name="Angelova A."/>
            <person name="Jetty R."/>
            <person name="Kudrna D."/>
            <person name="Golser W."/>
            <person name="Rivera L."/>
            <person name="Zhang J."/>
            <person name="Wing R."/>
        </authorList>
    </citation>
    <scope>NUCLEOTIDE SEQUENCE</scope>
</reference>
<dbReference type="EnsemblPlants" id="LPERR05G16490.1">
    <property type="protein sequence ID" value="LPERR05G16490.1"/>
    <property type="gene ID" value="LPERR05G16490"/>
</dbReference>
<name>A0A0D9WHV2_9ORYZ</name>
<keyword evidence="1" id="KW-0812">Transmembrane</keyword>
<feature type="transmembrane region" description="Helical" evidence="1">
    <location>
        <begin position="6"/>
        <end position="28"/>
    </location>
</feature>